<keyword evidence="2" id="KW-1185">Reference proteome</keyword>
<reference evidence="1" key="1">
    <citation type="submission" date="2020-01" db="EMBL/GenBank/DDBJ databases">
        <authorList>
            <consortium name="DOE Joint Genome Institute"/>
            <person name="Haridas S."/>
            <person name="Albert R."/>
            <person name="Binder M."/>
            <person name="Bloem J."/>
            <person name="Labutti K."/>
            <person name="Salamov A."/>
            <person name="Andreopoulos B."/>
            <person name="Baker S.E."/>
            <person name="Barry K."/>
            <person name="Bills G."/>
            <person name="Bluhm B.H."/>
            <person name="Cannon C."/>
            <person name="Castanera R."/>
            <person name="Culley D.E."/>
            <person name="Daum C."/>
            <person name="Ezra D."/>
            <person name="Gonzalez J.B."/>
            <person name="Henrissat B."/>
            <person name="Kuo A."/>
            <person name="Liang C."/>
            <person name="Lipzen A."/>
            <person name="Lutzoni F."/>
            <person name="Magnuson J."/>
            <person name="Mondo S."/>
            <person name="Nolan M."/>
            <person name="Ohm R."/>
            <person name="Pangilinan J."/>
            <person name="Park H.-J."/>
            <person name="Ramirez L."/>
            <person name="Alfaro M."/>
            <person name="Sun H."/>
            <person name="Tritt A."/>
            <person name="Yoshinaga Y."/>
            <person name="Zwiers L.-H."/>
            <person name="Turgeon B.G."/>
            <person name="Goodwin S.B."/>
            <person name="Spatafora J.W."/>
            <person name="Crous P.W."/>
            <person name="Grigoriev I.V."/>
        </authorList>
    </citation>
    <scope>NUCLEOTIDE SEQUENCE</scope>
    <source>
        <strain evidence="1">P77</strain>
    </source>
</reference>
<dbReference type="AlphaFoldDB" id="A0A6A5K4D7"/>
<protein>
    <submittedName>
        <fullName evidence="1">Uncharacterized protein</fullName>
    </submittedName>
</protein>
<proteinExistence type="predicted"/>
<accession>A0A6A5K4D7</accession>
<sequence>MALYGLITIAHQNASMHIPFRTKYIRSIQERWNEPKRFALQNLVERGIIPLYIQDGGVSTEEIASWGWSTTFPYIKLPISRQAKKRAYFDFVVPHPQRKEALDFVRLLTRKGHEFGFSVTRIDPFTSTVRGGFGKSNPPYKGKRFPFSVGAESRLEILLPFLPDKLLVQAHEERIHQLQYYFKGLDTRHIPLLHHSLTSIIRVEAGNWGYVELDVFVYGCAQDAGMQNEWDTNRAWEAANRELERCGLPTELI</sequence>
<organism evidence="1 2">
    <name type="scientific">Decorospora gaudefroyi</name>
    <dbReference type="NCBI Taxonomy" id="184978"/>
    <lineage>
        <taxon>Eukaryota</taxon>
        <taxon>Fungi</taxon>
        <taxon>Dikarya</taxon>
        <taxon>Ascomycota</taxon>
        <taxon>Pezizomycotina</taxon>
        <taxon>Dothideomycetes</taxon>
        <taxon>Pleosporomycetidae</taxon>
        <taxon>Pleosporales</taxon>
        <taxon>Pleosporineae</taxon>
        <taxon>Pleosporaceae</taxon>
        <taxon>Decorospora</taxon>
    </lineage>
</organism>
<dbReference type="Proteomes" id="UP000800040">
    <property type="component" value="Unassembled WGS sequence"/>
</dbReference>
<evidence type="ECO:0000313" key="1">
    <source>
        <dbReference type="EMBL" id="KAF1829162.1"/>
    </source>
</evidence>
<gene>
    <name evidence="1" type="ORF">BDW02DRAFT_510641</name>
</gene>
<dbReference type="EMBL" id="ML975462">
    <property type="protein sequence ID" value="KAF1829162.1"/>
    <property type="molecule type" value="Genomic_DNA"/>
</dbReference>
<name>A0A6A5K4D7_9PLEO</name>
<dbReference type="OrthoDB" id="3770097at2759"/>
<evidence type="ECO:0000313" key="2">
    <source>
        <dbReference type="Proteomes" id="UP000800040"/>
    </source>
</evidence>